<keyword evidence="3 5" id="KW-0285">Flavoprotein</keyword>
<feature type="domain" description="Acyl-CoA dehydrogenase/oxidase C-terminal" evidence="6">
    <location>
        <begin position="294"/>
        <end position="441"/>
    </location>
</feature>
<evidence type="ECO:0000313" key="9">
    <source>
        <dbReference type="EMBL" id="TKV80156.1"/>
    </source>
</evidence>
<gene>
    <name evidence="9" type="ORF">FDV58_18110</name>
</gene>
<dbReference type="SUPFAM" id="SSF56645">
    <property type="entry name" value="Acyl-CoA dehydrogenase NM domain-like"/>
    <property type="match status" value="1"/>
</dbReference>
<dbReference type="Proteomes" id="UP000305095">
    <property type="component" value="Unassembled WGS sequence"/>
</dbReference>
<keyword evidence="4 5" id="KW-0274">FAD</keyword>
<dbReference type="InterPro" id="IPR046373">
    <property type="entry name" value="Acyl-CoA_Oxase/DH_mid-dom_sf"/>
</dbReference>
<evidence type="ECO:0000259" key="7">
    <source>
        <dbReference type="Pfam" id="PF02770"/>
    </source>
</evidence>
<dbReference type="SUPFAM" id="SSF47203">
    <property type="entry name" value="Acyl-CoA dehydrogenase C-terminal domain-like"/>
    <property type="match status" value="1"/>
</dbReference>
<comment type="similarity">
    <text evidence="2 5">Belongs to the acyl-CoA dehydrogenase family.</text>
</comment>
<dbReference type="GO" id="GO:0050660">
    <property type="term" value="F:flavin adenine dinucleotide binding"/>
    <property type="evidence" value="ECO:0007669"/>
    <property type="project" value="InterPro"/>
</dbReference>
<dbReference type="Gene3D" id="1.10.540.10">
    <property type="entry name" value="Acyl-CoA dehydrogenase/oxidase, N-terminal domain"/>
    <property type="match status" value="1"/>
</dbReference>
<dbReference type="Pfam" id="PF02771">
    <property type="entry name" value="Acyl-CoA_dh_N"/>
    <property type="match status" value="1"/>
</dbReference>
<evidence type="ECO:0000256" key="2">
    <source>
        <dbReference type="ARBA" id="ARBA00009347"/>
    </source>
</evidence>
<name>A0A4U6S652_BRAEL</name>
<dbReference type="InterPro" id="IPR009100">
    <property type="entry name" value="AcylCoA_DH/oxidase_NM_dom_sf"/>
</dbReference>
<keyword evidence="5" id="KW-0560">Oxidoreductase</keyword>
<evidence type="ECO:0000256" key="3">
    <source>
        <dbReference type="ARBA" id="ARBA00022630"/>
    </source>
</evidence>
<comment type="caution">
    <text evidence="9">The sequence shown here is derived from an EMBL/GenBank/DDBJ whole genome shotgun (WGS) entry which is preliminary data.</text>
</comment>
<evidence type="ECO:0000256" key="1">
    <source>
        <dbReference type="ARBA" id="ARBA00001974"/>
    </source>
</evidence>
<dbReference type="InterPro" id="IPR006091">
    <property type="entry name" value="Acyl-CoA_Oxase/DH_mid-dom"/>
</dbReference>
<dbReference type="InterPro" id="IPR037069">
    <property type="entry name" value="AcylCoA_DH/ox_N_sf"/>
</dbReference>
<dbReference type="Gene3D" id="2.40.110.10">
    <property type="entry name" value="Butyryl-CoA Dehydrogenase, subunit A, domain 2"/>
    <property type="match status" value="1"/>
</dbReference>
<evidence type="ECO:0000256" key="5">
    <source>
        <dbReference type="RuleBase" id="RU362125"/>
    </source>
</evidence>
<evidence type="ECO:0000259" key="8">
    <source>
        <dbReference type="Pfam" id="PF02771"/>
    </source>
</evidence>
<dbReference type="Gene3D" id="1.20.140.10">
    <property type="entry name" value="Butyryl-CoA Dehydrogenase, subunit A, domain 3"/>
    <property type="match status" value="1"/>
</dbReference>
<dbReference type="GO" id="GO:0003995">
    <property type="term" value="F:acyl-CoA dehydrogenase activity"/>
    <property type="evidence" value="ECO:0007669"/>
    <property type="project" value="TreeGrafter"/>
</dbReference>
<dbReference type="CDD" id="cd00567">
    <property type="entry name" value="ACAD"/>
    <property type="match status" value="1"/>
</dbReference>
<feature type="domain" description="Acyl-CoA dehydrogenase/oxidase N-terminal" evidence="8">
    <location>
        <begin position="93"/>
        <end position="165"/>
    </location>
</feature>
<evidence type="ECO:0000313" key="10">
    <source>
        <dbReference type="Proteomes" id="UP000305095"/>
    </source>
</evidence>
<proteinExistence type="inferred from homology"/>
<dbReference type="PANTHER" id="PTHR43884:SF9">
    <property type="entry name" value="COMPLEX I ASSEMBLY FACTOR ACAD9, MITOCHONDRIAL"/>
    <property type="match status" value="1"/>
</dbReference>
<evidence type="ECO:0000256" key="4">
    <source>
        <dbReference type="ARBA" id="ARBA00022827"/>
    </source>
</evidence>
<dbReference type="EMBL" id="SZZP01000010">
    <property type="protein sequence ID" value="TKV80156.1"/>
    <property type="molecule type" value="Genomic_DNA"/>
</dbReference>
<comment type="cofactor">
    <cofactor evidence="1 5">
        <name>FAD</name>
        <dbReference type="ChEBI" id="CHEBI:57692"/>
    </cofactor>
</comment>
<dbReference type="AlphaFoldDB" id="A0A4U6S652"/>
<reference evidence="9 10" key="1">
    <citation type="submission" date="2019-05" db="EMBL/GenBank/DDBJ databases">
        <title>Draft Genome of Bradyrhizobium elkanii strain SEMIA 938, Used in Commercial Inoculants for Lupinus spp. in Brazil.</title>
        <authorList>
            <person name="Hungria M."/>
            <person name="Delamuta J.R.M."/>
            <person name="Ribeiro R.A."/>
            <person name="Nogueira M.A."/>
        </authorList>
    </citation>
    <scope>NUCLEOTIDE SEQUENCE [LARGE SCALE GENOMIC DNA]</scope>
    <source>
        <strain evidence="9 10">Semia 938</strain>
    </source>
</reference>
<sequence length="570" mass="61765">MQQQAKHLSANPKFESHPLLRPRVYYARIPIYQRVIELATGMIGMKSAFNHYGLMAMYTEFYPLSGESQKRTAEGAAPTLYSSLIDDLSQLNFADADDRRAFPPTLHSIFARHGLFGLTTQAEHGGLALPLQEAIGLISATASFDISAASTLVIHNFLALPCIEAAPHVPEQRQVMWGATRGDLCAFALTEPGAGSAPRHIEASAFMHEDRVRITGRKIWIGLADWARWIVCFARASGPNAKGRLVGVLVDRQAPGLKVTHEHRTLGLRGIIQNTLEFQDVEVPSAYVLSRDQDGWGAATSSMNRGRIGVAAMGLGALERAIQVAASYASHRRLGKLRMIENSYIEQLFGQMVLRREVVKAMLDASCRLVSAQGAPNVYLASATKVLSSEWCGLVADQCVQLLGGRGYDEGTPVAKIYRDARILRIFEGPTETLLSHLGRCLLSRATRDEIADLFLSLGAAPVHAAAIEELSGLNETDGAALIYAGWLTTLGLAQAVMSAGRSSASDCAAAAADLVSSEFATLRTRAPARLCFEGRIRASRTLNAFLQGAASSIRSPVLTDDYLKLEKYV</sequence>
<dbReference type="InterPro" id="IPR036250">
    <property type="entry name" value="AcylCo_DH-like_C"/>
</dbReference>
<dbReference type="PANTHER" id="PTHR43884">
    <property type="entry name" value="ACYL-COA DEHYDROGENASE"/>
    <property type="match status" value="1"/>
</dbReference>
<dbReference type="Pfam" id="PF00441">
    <property type="entry name" value="Acyl-CoA_dh_1"/>
    <property type="match status" value="1"/>
</dbReference>
<dbReference type="InterPro" id="IPR013786">
    <property type="entry name" value="AcylCoA_DH/ox_N"/>
</dbReference>
<evidence type="ECO:0000259" key="6">
    <source>
        <dbReference type="Pfam" id="PF00441"/>
    </source>
</evidence>
<dbReference type="InterPro" id="IPR009075">
    <property type="entry name" value="AcylCo_DH/oxidase_C"/>
</dbReference>
<feature type="domain" description="Acyl-CoA oxidase/dehydrogenase middle" evidence="7">
    <location>
        <begin position="186"/>
        <end position="281"/>
    </location>
</feature>
<protein>
    <submittedName>
        <fullName evidence="9">Acyl-CoA dehydrogenase</fullName>
    </submittedName>
</protein>
<organism evidence="9 10">
    <name type="scientific">Bradyrhizobium elkanii</name>
    <dbReference type="NCBI Taxonomy" id="29448"/>
    <lineage>
        <taxon>Bacteria</taxon>
        <taxon>Pseudomonadati</taxon>
        <taxon>Pseudomonadota</taxon>
        <taxon>Alphaproteobacteria</taxon>
        <taxon>Hyphomicrobiales</taxon>
        <taxon>Nitrobacteraceae</taxon>
        <taxon>Bradyrhizobium</taxon>
    </lineage>
</organism>
<dbReference type="Pfam" id="PF02770">
    <property type="entry name" value="Acyl-CoA_dh_M"/>
    <property type="match status" value="1"/>
</dbReference>
<accession>A0A4U6S652</accession>